<evidence type="ECO:0000313" key="3">
    <source>
        <dbReference type="Proteomes" id="UP001500192"/>
    </source>
</evidence>
<proteinExistence type="predicted"/>
<keyword evidence="3" id="KW-1185">Reference proteome</keyword>
<feature type="region of interest" description="Disordered" evidence="1">
    <location>
        <begin position="54"/>
        <end position="101"/>
    </location>
</feature>
<feature type="compositionally biased region" description="Basic and acidic residues" evidence="1">
    <location>
        <begin position="78"/>
        <end position="92"/>
    </location>
</feature>
<gene>
    <name evidence="2" type="ORF">GCM10023214_62550</name>
</gene>
<evidence type="ECO:0000256" key="1">
    <source>
        <dbReference type="SAM" id="MobiDB-lite"/>
    </source>
</evidence>
<sequence>MLVEQARGAWVDEQRWFGRLCRASVEPGIRDSSVSWLGDRARLSPHQLRAALQWNANRKTPRTVLPGGQPLPAGDGGPDERGDSGDRPEHARGPTQTPSGW</sequence>
<name>A0ABP8VH41_9PSEU</name>
<reference evidence="3" key="1">
    <citation type="journal article" date="2019" name="Int. J. Syst. Evol. Microbiol.">
        <title>The Global Catalogue of Microorganisms (GCM) 10K type strain sequencing project: providing services to taxonomists for standard genome sequencing and annotation.</title>
        <authorList>
            <consortium name="The Broad Institute Genomics Platform"/>
            <consortium name="The Broad Institute Genome Sequencing Center for Infectious Disease"/>
            <person name="Wu L."/>
            <person name="Ma J."/>
        </authorList>
    </citation>
    <scope>NUCLEOTIDE SEQUENCE [LARGE SCALE GENOMIC DNA]</scope>
    <source>
        <strain evidence="3">JCM 18054</strain>
    </source>
</reference>
<evidence type="ECO:0000313" key="2">
    <source>
        <dbReference type="EMBL" id="GAA4661764.1"/>
    </source>
</evidence>
<comment type="caution">
    <text evidence="2">The sequence shown here is derived from an EMBL/GenBank/DDBJ whole genome shotgun (WGS) entry which is preliminary data.</text>
</comment>
<protein>
    <recommendedName>
        <fullName evidence="4">Transposase</fullName>
    </recommendedName>
</protein>
<organism evidence="2 3">
    <name type="scientific">Amycolatopsis dongchuanensis</name>
    <dbReference type="NCBI Taxonomy" id="1070866"/>
    <lineage>
        <taxon>Bacteria</taxon>
        <taxon>Bacillati</taxon>
        <taxon>Actinomycetota</taxon>
        <taxon>Actinomycetes</taxon>
        <taxon>Pseudonocardiales</taxon>
        <taxon>Pseudonocardiaceae</taxon>
        <taxon>Amycolatopsis</taxon>
    </lineage>
</organism>
<accession>A0ABP8VH41</accession>
<dbReference type="EMBL" id="BAABIB010000123">
    <property type="protein sequence ID" value="GAA4661764.1"/>
    <property type="molecule type" value="Genomic_DNA"/>
</dbReference>
<dbReference type="Proteomes" id="UP001500192">
    <property type="component" value="Unassembled WGS sequence"/>
</dbReference>
<evidence type="ECO:0008006" key="4">
    <source>
        <dbReference type="Google" id="ProtNLM"/>
    </source>
</evidence>